<dbReference type="OrthoDB" id="6077919at2759"/>
<dbReference type="InParanoid" id="A0A0V0QT08"/>
<evidence type="ECO:0000256" key="1">
    <source>
        <dbReference type="PROSITE-ProRule" id="PRU00042"/>
    </source>
</evidence>
<dbReference type="EMBL" id="LDAU01000110">
    <property type="protein sequence ID" value="KRX05077.1"/>
    <property type="molecule type" value="Genomic_DNA"/>
</dbReference>
<organism evidence="3 4">
    <name type="scientific">Pseudocohnilembus persalinus</name>
    <name type="common">Ciliate</name>
    <dbReference type="NCBI Taxonomy" id="266149"/>
    <lineage>
        <taxon>Eukaryota</taxon>
        <taxon>Sar</taxon>
        <taxon>Alveolata</taxon>
        <taxon>Ciliophora</taxon>
        <taxon>Intramacronucleata</taxon>
        <taxon>Oligohymenophorea</taxon>
        <taxon>Scuticociliatia</taxon>
        <taxon>Philasterida</taxon>
        <taxon>Pseudocohnilembidae</taxon>
        <taxon>Pseudocohnilembus</taxon>
    </lineage>
</organism>
<reference evidence="3 4" key="1">
    <citation type="journal article" date="2015" name="Sci. Rep.">
        <title>Genome of the facultative scuticociliatosis pathogen Pseudocohnilembus persalinus provides insight into its virulence through horizontal gene transfer.</title>
        <authorList>
            <person name="Xiong J."/>
            <person name="Wang G."/>
            <person name="Cheng J."/>
            <person name="Tian M."/>
            <person name="Pan X."/>
            <person name="Warren A."/>
            <person name="Jiang C."/>
            <person name="Yuan D."/>
            <person name="Miao W."/>
        </authorList>
    </citation>
    <scope>NUCLEOTIDE SEQUENCE [LARGE SCALE GENOMIC DNA]</scope>
    <source>
        <strain evidence="3">36N120E</strain>
    </source>
</reference>
<dbReference type="AlphaFoldDB" id="A0A0V0QT08"/>
<dbReference type="SUPFAM" id="SSF57667">
    <property type="entry name" value="beta-beta-alpha zinc fingers"/>
    <property type="match status" value="1"/>
</dbReference>
<keyword evidence="4" id="KW-1185">Reference proteome</keyword>
<dbReference type="InterPro" id="IPR036236">
    <property type="entry name" value="Znf_C2H2_sf"/>
</dbReference>
<evidence type="ECO:0000313" key="3">
    <source>
        <dbReference type="EMBL" id="KRX05077.1"/>
    </source>
</evidence>
<dbReference type="PROSITE" id="PS00028">
    <property type="entry name" value="ZINC_FINGER_C2H2_1"/>
    <property type="match status" value="2"/>
</dbReference>
<keyword evidence="1" id="KW-0863">Zinc-finger</keyword>
<gene>
    <name evidence="3" type="ORF">PPERSA_06711</name>
</gene>
<feature type="domain" description="C2H2-type" evidence="2">
    <location>
        <begin position="51"/>
        <end position="74"/>
    </location>
</feature>
<keyword evidence="1" id="KW-0479">Metal-binding</keyword>
<comment type="caution">
    <text evidence="3">The sequence shown here is derived from an EMBL/GenBank/DDBJ whole genome shotgun (WGS) entry which is preliminary data.</text>
</comment>
<proteinExistence type="predicted"/>
<accession>A0A0V0QT08</accession>
<dbReference type="GO" id="GO:0008270">
    <property type="term" value="F:zinc ion binding"/>
    <property type="evidence" value="ECO:0007669"/>
    <property type="project" value="UniProtKB-KW"/>
</dbReference>
<dbReference type="Proteomes" id="UP000054937">
    <property type="component" value="Unassembled WGS sequence"/>
</dbReference>
<name>A0A0V0QT08_PSEPJ</name>
<dbReference type="Gene3D" id="3.30.160.60">
    <property type="entry name" value="Classic Zinc Finger"/>
    <property type="match status" value="1"/>
</dbReference>
<evidence type="ECO:0000259" key="2">
    <source>
        <dbReference type="PROSITE" id="PS50157"/>
    </source>
</evidence>
<evidence type="ECO:0000313" key="4">
    <source>
        <dbReference type="Proteomes" id="UP000054937"/>
    </source>
</evidence>
<dbReference type="Pfam" id="PF00096">
    <property type="entry name" value="zf-C2H2"/>
    <property type="match status" value="1"/>
</dbReference>
<dbReference type="SMART" id="SM00355">
    <property type="entry name" value="ZnF_C2H2"/>
    <property type="match status" value="2"/>
</dbReference>
<dbReference type="InterPro" id="IPR013087">
    <property type="entry name" value="Znf_C2H2_type"/>
</dbReference>
<protein>
    <recommendedName>
        <fullName evidence="2">C2H2-type domain-containing protein</fullName>
    </recommendedName>
</protein>
<sequence>MSQYQSTQVQIRSKILREKLADQDPEVLESFVVYTKFAKEIRKYIAHLDDNACWYCGKKFIHKYTLQTHIKTIHNINPHQCLKCNGAYDTLPELKFHIQSEHILKDKKYQQFVKTLEGEQKAQNFNTLSEEEQKKKIIKIESTCSEKQFCSPGTSIFQTNGLEETRAFSSFDLKQNNSQEQIEQNAKKNFIKPVNV</sequence>
<keyword evidence="1" id="KW-0862">Zinc</keyword>
<dbReference type="PROSITE" id="PS50157">
    <property type="entry name" value="ZINC_FINGER_C2H2_2"/>
    <property type="match status" value="1"/>
</dbReference>